<dbReference type="InterPro" id="IPR011989">
    <property type="entry name" value="ARM-like"/>
</dbReference>
<organism evidence="3">
    <name type="scientific">uncultured Lysobacter sp</name>
    <dbReference type="NCBI Taxonomy" id="271060"/>
    <lineage>
        <taxon>Bacteria</taxon>
        <taxon>Pseudomonadati</taxon>
        <taxon>Pseudomonadota</taxon>
        <taxon>Gammaproteobacteria</taxon>
        <taxon>Lysobacterales</taxon>
        <taxon>Lysobacteraceae</taxon>
        <taxon>Lysobacter</taxon>
        <taxon>environmental samples</taxon>
    </lineage>
</organism>
<gene>
    <name evidence="3" type="ORF">AVDCRST_MAG71-788</name>
</gene>
<dbReference type="Pfam" id="PF13646">
    <property type="entry name" value="HEAT_2"/>
    <property type="match status" value="1"/>
</dbReference>
<evidence type="ECO:0000256" key="2">
    <source>
        <dbReference type="SAM" id="SignalP"/>
    </source>
</evidence>
<protein>
    <recommendedName>
        <fullName evidence="4">FOG: HEAT repeat</fullName>
    </recommendedName>
</protein>
<evidence type="ECO:0000313" key="3">
    <source>
        <dbReference type="EMBL" id="CAA9312527.1"/>
    </source>
</evidence>
<evidence type="ECO:0000256" key="1">
    <source>
        <dbReference type="ARBA" id="ARBA00022729"/>
    </source>
</evidence>
<dbReference type="PROSITE" id="PS51257">
    <property type="entry name" value="PROKAR_LIPOPROTEIN"/>
    <property type="match status" value="1"/>
</dbReference>
<reference evidence="3" key="1">
    <citation type="submission" date="2020-02" db="EMBL/GenBank/DDBJ databases">
        <authorList>
            <person name="Meier V. D."/>
        </authorList>
    </citation>
    <scope>NUCLEOTIDE SEQUENCE</scope>
    <source>
        <strain evidence="3">AVDCRST_MAG71</strain>
    </source>
</reference>
<name>A0A6J4KRS9_9GAMM</name>
<feature type="signal peptide" evidence="2">
    <location>
        <begin position="1"/>
        <end position="24"/>
    </location>
</feature>
<dbReference type="EMBL" id="CADCUA010000228">
    <property type="protein sequence ID" value="CAA9312527.1"/>
    <property type="molecule type" value="Genomic_DNA"/>
</dbReference>
<feature type="chain" id="PRO_5026934574" description="FOG: HEAT repeat" evidence="2">
    <location>
        <begin position="25"/>
        <end position="373"/>
    </location>
</feature>
<proteinExistence type="predicted"/>
<keyword evidence="1 2" id="KW-0732">Signal</keyword>
<dbReference type="InterPro" id="IPR008939">
    <property type="entry name" value="Lytic_TGlycosylase_superhlx_U"/>
</dbReference>
<dbReference type="Gene3D" id="1.25.10.10">
    <property type="entry name" value="Leucine-rich Repeat Variant"/>
    <property type="match status" value="1"/>
</dbReference>
<dbReference type="SUPFAM" id="SSF48435">
    <property type="entry name" value="Bacterial muramidases"/>
    <property type="match status" value="1"/>
</dbReference>
<dbReference type="GO" id="GO:0042597">
    <property type="term" value="C:periplasmic space"/>
    <property type="evidence" value="ECO:0007669"/>
    <property type="project" value="InterPro"/>
</dbReference>
<dbReference type="AlphaFoldDB" id="A0A6J4KRS9"/>
<dbReference type="SUPFAM" id="SSF48371">
    <property type="entry name" value="ARM repeat"/>
    <property type="match status" value="1"/>
</dbReference>
<dbReference type="InterPro" id="IPR011990">
    <property type="entry name" value="TPR-like_helical_dom_sf"/>
</dbReference>
<dbReference type="Gene3D" id="1.25.40.10">
    <property type="entry name" value="Tetratricopeptide repeat domain"/>
    <property type="match status" value="1"/>
</dbReference>
<dbReference type="GO" id="GO:0004553">
    <property type="term" value="F:hydrolase activity, hydrolyzing O-glycosyl compounds"/>
    <property type="evidence" value="ECO:0007669"/>
    <property type="project" value="InterPro"/>
</dbReference>
<accession>A0A6J4KRS9</accession>
<sequence>MNLRTTPLVMLTILATLACGRVDAASDRAGDGRTAVEPAALYWQGHAALGSGDWRLALQRFTDLERRLRRSTPSVADAPIYWQAYALMRAGRLEHATATVQRLTAEFPRSRWNDDAARLLRGRGGMAGTGTPAAGGAGASLETLMSQPPAQAIPGLVALLQGPHPVQIKKRALFVLGQIDDPGAVAQVVAAARGPDPALRTEAVRLLGVIGAKDEFREVYAAARDSARKREVLNAMGVAGADEVLADVARRDADPGLRRSALQALGTANGIDALVGVARSNTDLATRQAAIEALGVAGGDRALLELYPSVLAMPVLRDAVLKSLLVARDEHVVFDLYRRAKSPAEQQAVLRVLTAAGHHPDHARARPSRSSNK</sequence>
<dbReference type="InterPro" id="IPR016024">
    <property type="entry name" value="ARM-type_fold"/>
</dbReference>
<evidence type="ECO:0008006" key="4">
    <source>
        <dbReference type="Google" id="ProtNLM"/>
    </source>
</evidence>